<organism evidence="7 8">
    <name type="scientific">Mycobacterium shinjukuense</name>
    <dbReference type="NCBI Taxonomy" id="398694"/>
    <lineage>
        <taxon>Bacteria</taxon>
        <taxon>Bacillati</taxon>
        <taxon>Actinomycetota</taxon>
        <taxon>Actinomycetes</taxon>
        <taxon>Mycobacteriales</taxon>
        <taxon>Mycobacteriaceae</taxon>
        <taxon>Mycobacterium</taxon>
    </lineage>
</organism>
<dbReference type="NCBIfam" id="TIGR00833">
    <property type="entry name" value="actII"/>
    <property type="match status" value="1"/>
</dbReference>
<dbReference type="Pfam" id="PF03176">
    <property type="entry name" value="MMPL"/>
    <property type="match status" value="2"/>
</dbReference>
<gene>
    <name evidence="7" type="primary">mmpL14</name>
    <name evidence="7" type="ORF">MSHI_14370</name>
</gene>
<keyword evidence="3" id="KW-1003">Cell membrane</keyword>
<keyword evidence="5" id="KW-1133">Transmembrane helix</keyword>
<name>A0A7I7MMN8_9MYCO</name>
<dbReference type="RefSeq" id="WP_083046363.1">
    <property type="nucleotide sequence ID" value="NZ_AP022575.1"/>
</dbReference>
<dbReference type="InterPro" id="IPR050545">
    <property type="entry name" value="Mycobact_MmpL"/>
</dbReference>
<evidence type="ECO:0000313" key="8">
    <source>
        <dbReference type="Proteomes" id="UP000467236"/>
    </source>
</evidence>
<dbReference type="AlphaFoldDB" id="A0A7I7MMN8"/>
<dbReference type="SUPFAM" id="SSF82866">
    <property type="entry name" value="Multidrug efflux transporter AcrB transmembrane domain"/>
    <property type="match status" value="2"/>
</dbReference>
<proteinExistence type="inferred from homology"/>
<dbReference type="InterPro" id="IPR004869">
    <property type="entry name" value="MMPL_dom"/>
</dbReference>
<evidence type="ECO:0000256" key="6">
    <source>
        <dbReference type="ARBA" id="ARBA00023136"/>
    </source>
</evidence>
<dbReference type="EMBL" id="AP022575">
    <property type="protein sequence ID" value="BBX73531.1"/>
    <property type="molecule type" value="Genomic_DNA"/>
</dbReference>
<dbReference type="PANTHER" id="PTHR33406:SF6">
    <property type="entry name" value="MEMBRANE PROTEIN YDGH-RELATED"/>
    <property type="match status" value="1"/>
</dbReference>
<evidence type="ECO:0000256" key="2">
    <source>
        <dbReference type="ARBA" id="ARBA00010157"/>
    </source>
</evidence>
<dbReference type="InterPro" id="IPR004707">
    <property type="entry name" value="MmpL_fam"/>
</dbReference>
<comment type="subcellular location">
    <subcellularLocation>
        <location evidence="1">Cell membrane</location>
        <topology evidence="1">Multi-pass membrane protein</topology>
    </subcellularLocation>
</comment>
<evidence type="ECO:0000256" key="1">
    <source>
        <dbReference type="ARBA" id="ARBA00004651"/>
    </source>
</evidence>
<dbReference type="GO" id="GO:0005886">
    <property type="term" value="C:plasma membrane"/>
    <property type="evidence" value="ECO:0007669"/>
    <property type="project" value="UniProtKB-SubCell"/>
</dbReference>
<protein>
    <submittedName>
        <fullName evidence="7">Transporter</fullName>
    </submittedName>
</protein>
<keyword evidence="6" id="KW-0472">Membrane</keyword>
<evidence type="ECO:0000256" key="4">
    <source>
        <dbReference type="ARBA" id="ARBA00022692"/>
    </source>
</evidence>
<comment type="similarity">
    <text evidence="2">Belongs to the resistance-nodulation-cell division (RND) (TC 2.A.6) family. MmpL subfamily.</text>
</comment>
<evidence type="ECO:0000256" key="5">
    <source>
        <dbReference type="ARBA" id="ARBA00022989"/>
    </source>
</evidence>
<accession>A0A7I7MMN8</accession>
<reference evidence="7 8" key="1">
    <citation type="journal article" date="2019" name="Emerg. Microbes Infect.">
        <title>Comprehensive subspecies identification of 175 nontuberculous mycobacteria species based on 7547 genomic profiles.</title>
        <authorList>
            <person name="Matsumoto Y."/>
            <person name="Kinjo T."/>
            <person name="Motooka D."/>
            <person name="Nabeya D."/>
            <person name="Jung N."/>
            <person name="Uechi K."/>
            <person name="Horii T."/>
            <person name="Iida T."/>
            <person name="Fujita J."/>
            <person name="Nakamura S."/>
        </authorList>
    </citation>
    <scope>NUCLEOTIDE SEQUENCE [LARGE SCALE GENOMIC DNA]</scope>
    <source>
        <strain evidence="7 8">JCM 14233</strain>
    </source>
</reference>
<dbReference type="PANTHER" id="PTHR33406">
    <property type="entry name" value="MEMBRANE PROTEIN MJ1562-RELATED"/>
    <property type="match status" value="1"/>
</dbReference>
<dbReference type="KEGG" id="mshj:MSHI_14370"/>
<sequence>MIARIVQRYSLLIVGVWALAAILGNSFAPPLEQLISIEDQPFAPYRTATSLAVQRSAEAFAQGPGDNIGYVVLERNGALDDRDRAFYDRLVATLRADSHHVVEVTDWWGVPANAAAAVSDDHHAVIASMRLAGMVGTSRARESITAARAIVAQLHPPDGLQVFITGPGATITDEFAAIDRHTQLITAATIAALLILLLIVYRSLITALVPLVSVVMALAVAKPIVSVLVDREAIGVSLFALELSIAVVVGVGTGFAIFLIGRYHERRRQGMAAADALAEAYRGVMPAIIGSVLIVVAPLGAMGWLDLARISMFGTTGILCSIGVLVVGVAALTLTPALIALAGRLDLAKPPRRKRTLRRSRRIGTAVARWPAPILVGSGVFVLVLMIALPGVPIGWDEAAATPAWAESNRGYQAVDRHFPPNQLLPDVVTIETDHDVRNPAGLTAIEGITAAVMAIPGVRMVQSASHPSGMVSKQAAMTASGGNIGDRLDEFSDQLASRGATFTNLGAAADDMVTAVDLLQNGIQQGSYGVGQASLAVRLMQEAVAKLRDRAADVFDIFDPLRSFVAAIPDCGTNPVCSAAQEVVQWANTVIDGATKLADAAGQLARGIADAASGATGPSDLPNALNSVGGQLEEIRASAAGLKAALTNVGPTPLRELPGYLHELAAVSHGGPGVDLYASRTILTDPNMRVVLNHFVSPNGHATRLYVYGDGHEWGSDGAQRARDILAAVAQSTEAGTLKPTAVELTGVGPATRDLQDLVGGDLTTLGVITLAVIFAIAALLLRSPLAGLVVVGTVSTSYVCALGASVVIWQRMLGQELHWSVLPIAFVLLVAVGSAGNLLLALRIREELPAGPHVSIIRTFAATGAVVTTAGIVVGTTMFALATSSALAVAQIGVTVGIGLLLDALVVRAFVLPAVMVVLSRWLWWPRRPRSSTADA</sequence>
<keyword evidence="4" id="KW-0812">Transmembrane</keyword>
<dbReference type="OrthoDB" id="2365435at2"/>
<evidence type="ECO:0000313" key="7">
    <source>
        <dbReference type="EMBL" id="BBX73531.1"/>
    </source>
</evidence>
<dbReference type="Proteomes" id="UP000467236">
    <property type="component" value="Chromosome"/>
</dbReference>
<keyword evidence="8" id="KW-1185">Reference proteome</keyword>
<dbReference type="Gene3D" id="1.20.1640.10">
    <property type="entry name" value="Multidrug efflux transporter AcrB transmembrane domain"/>
    <property type="match status" value="2"/>
</dbReference>
<evidence type="ECO:0000256" key="3">
    <source>
        <dbReference type="ARBA" id="ARBA00022475"/>
    </source>
</evidence>